<name>A7AXT7_MEDG7</name>
<comment type="caution">
    <text evidence="1">The sequence shown here is derived from an EMBL/GenBank/DDBJ whole genome shotgun (WGS) entry which is preliminary data.</text>
</comment>
<dbReference type="Proteomes" id="UP000004410">
    <property type="component" value="Unassembled WGS sequence"/>
</dbReference>
<protein>
    <submittedName>
        <fullName evidence="1">Uncharacterized protein</fullName>
    </submittedName>
</protein>
<sequence>MERLVKTGYVKMIAIDVHDLESKILDERNTNFLCDIENFQNKYSNISTVKCVYIHMDDNYDITFLDYKKVHPHIHPFDYMRDIVKKHDGKLIKGSDYLRITHEDDYVELIEIDLRD</sequence>
<dbReference type="GeneID" id="57432432"/>
<proteinExistence type="predicted"/>
<organism evidence="1 2">
    <name type="scientific">Mediterraneibacter gnavus (strain ATCC 29149 / DSM 114966 / JCM 6515 / VPI C7-9)</name>
    <name type="common">Ruminococcus gnavus</name>
    <dbReference type="NCBI Taxonomy" id="411470"/>
    <lineage>
        <taxon>Bacteria</taxon>
        <taxon>Bacillati</taxon>
        <taxon>Bacillota</taxon>
        <taxon>Clostridia</taxon>
        <taxon>Lachnospirales</taxon>
        <taxon>Lachnospiraceae</taxon>
        <taxon>Mediterraneibacter</taxon>
    </lineage>
</organism>
<evidence type="ECO:0000313" key="1">
    <source>
        <dbReference type="EMBL" id="EDN79588.1"/>
    </source>
</evidence>
<dbReference type="AlphaFoldDB" id="A7AXT7"/>
<reference evidence="1 2" key="1">
    <citation type="submission" date="2007-04" db="EMBL/GenBank/DDBJ databases">
        <authorList>
            <person name="Fulton L."/>
            <person name="Clifton S."/>
            <person name="Fulton B."/>
            <person name="Xu J."/>
            <person name="Minx P."/>
            <person name="Pepin K.H."/>
            <person name="Johnson M."/>
            <person name="Thiruvilangam P."/>
            <person name="Bhonagiri V."/>
            <person name="Nash W.E."/>
            <person name="Mardis E.R."/>
            <person name="Wilson R.K."/>
        </authorList>
    </citation>
    <scope>NUCLEOTIDE SEQUENCE [LARGE SCALE GENOMIC DNA]</scope>
    <source>
        <strain evidence="1 2">ATCC 29149</strain>
    </source>
</reference>
<dbReference type="RefSeq" id="WP_004840086.1">
    <property type="nucleotide sequence ID" value="NZ_AAYG02000001.1"/>
</dbReference>
<accession>A7AXT7</accession>
<dbReference type="EMBL" id="AAYG02000001">
    <property type="protein sequence ID" value="EDN79588.1"/>
    <property type="molecule type" value="Genomic_DNA"/>
</dbReference>
<evidence type="ECO:0000313" key="2">
    <source>
        <dbReference type="Proteomes" id="UP000004410"/>
    </source>
</evidence>
<reference evidence="1 2" key="2">
    <citation type="submission" date="2007-06" db="EMBL/GenBank/DDBJ databases">
        <title>Draft genome sequence of Ruminococcus gnavus (ATCC 29149).</title>
        <authorList>
            <person name="Sudarsanam P."/>
            <person name="Ley R."/>
            <person name="Guruge J."/>
            <person name="Turnbaugh P.J."/>
            <person name="Mahowald M."/>
            <person name="Liep D."/>
            <person name="Gordon J."/>
        </authorList>
    </citation>
    <scope>NUCLEOTIDE SEQUENCE [LARGE SCALE GENOMIC DNA]</scope>
    <source>
        <strain evidence="1 2">ATCC 29149</strain>
    </source>
</reference>
<dbReference type="PaxDb" id="411470-RUMGNA_00100"/>
<gene>
    <name evidence="1" type="ORF">RUMGNA_00100</name>
</gene>